<feature type="region of interest" description="Disordered" evidence="1">
    <location>
        <begin position="473"/>
        <end position="506"/>
    </location>
</feature>
<gene>
    <name evidence="2" type="ORF">AB1Y20_019020</name>
</gene>
<feature type="region of interest" description="Disordered" evidence="1">
    <location>
        <begin position="76"/>
        <end position="108"/>
    </location>
</feature>
<feature type="compositionally biased region" description="Basic and acidic residues" evidence="1">
    <location>
        <begin position="393"/>
        <end position="407"/>
    </location>
</feature>
<name>A0AB34JRZ4_PRYPA</name>
<feature type="compositionally biased region" description="Polar residues" evidence="1">
    <location>
        <begin position="487"/>
        <end position="502"/>
    </location>
</feature>
<evidence type="ECO:0000256" key="1">
    <source>
        <dbReference type="SAM" id="MobiDB-lite"/>
    </source>
</evidence>
<proteinExistence type="predicted"/>
<reference evidence="2 3" key="1">
    <citation type="journal article" date="2024" name="Science">
        <title>Giant polyketide synthase enzymes in the biosynthesis of giant marine polyether toxins.</title>
        <authorList>
            <person name="Fallon T.R."/>
            <person name="Shende V.V."/>
            <person name="Wierzbicki I.H."/>
            <person name="Pendleton A.L."/>
            <person name="Watervoot N.F."/>
            <person name="Auber R.P."/>
            <person name="Gonzalez D.J."/>
            <person name="Wisecaver J.H."/>
            <person name="Moore B.S."/>
        </authorList>
    </citation>
    <scope>NUCLEOTIDE SEQUENCE [LARGE SCALE GENOMIC DNA]</scope>
    <source>
        <strain evidence="2 3">12B1</strain>
    </source>
</reference>
<evidence type="ECO:0000313" key="2">
    <source>
        <dbReference type="EMBL" id="KAL1524111.1"/>
    </source>
</evidence>
<sequence>MPPSPRPPPAPPRPRRSPLSSLGAAISSLFRPRRTEEAAAAAFRECAAAADGAATAVRELAAAAELAAAVREVEEARREAQGLRDAAAAREAETRGAHEAEVRRLAEEKAQAVEEKARAVEEKAKAMEENERAVEEKEKAVREKEKALGEKEKEVEEKVKAVEAKDKAVEEAEGVAARLRNRAEALRRAAMAARRRAEGEALAHAEARERLALSRLAARQAEARRGEAEREAAECRLAAWRGPSVLEGTGSPVALPAPPAVTAGGRAVGEVAVLIAAGGAGGVLAAREAWRRVLATRRAAQQLAAAAALWRWREAAAGLAERHEARRLALLSLMRGEERREMARGMGVWAAAALAMESAYHQQVLHEMALMQVIQRAESNSQRESSRRGSSYGRHEGDRASSKRSDSTTELQGSLRSLGANILRVAKSQTRDARTVVAAPGKLFCATRALVPRLAEHVSPARLINSLLKEVNDSLESPRDDDEYVPTSPSEMGSAEQHSGVTLPTEEALREHDEELAARDAATAAAQVLSRLPVATGSDWCGQSGEWPVHRSSYATRGTYDRPL</sequence>
<organism evidence="2 3">
    <name type="scientific">Prymnesium parvum</name>
    <name type="common">Toxic golden alga</name>
    <dbReference type="NCBI Taxonomy" id="97485"/>
    <lineage>
        <taxon>Eukaryota</taxon>
        <taxon>Haptista</taxon>
        <taxon>Haptophyta</taxon>
        <taxon>Prymnesiophyceae</taxon>
        <taxon>Prymnesiales</taxon>
        <taxon>Prymnesiaceae</taxon>
        <taxon>Prymnesium</taxon>
    </lineage>
</organism>
<feature type="region of interest" description="Disordered" evidence="1">
    <location>
        <begin position="376"/>
        <end position="412"/>
    </location>
</feature>
<keyword evidence="3" id="KW-1185">Reference proteome</keyword>
<accession>A0AB34JRZ4</accession>
<feature type="compositionally biased region" description="Pro residues" evidence="1">
    <location>
        <begin position="1"/>
        <end position="12"/>
    </location>
</feature>
<dbReference type="Proteomes" id="UP001515480">
    <property type="component" value="Unassembled WGS sequence"/>
</dbReference>
<feature type="compositionally biased region" description="Low complexity" evidence="1">
    <location>
        <begin position="376"/>
        <end position="392"/>
    </location>
</feature>
<dbReference type="AlphaFoldDB" id="A0AB34JRZ4"/>
<dbReference type="EMBL" id="JBGBPQ010000005">
    <property type="protein sequence ID" value="KAL1524111.1"/>
    <property type="molecule type" value="Genomic_DNA"/>
</dbReference>
<feature type="region of interest" description="Disordered" evidence="1">
    <location>
        <begin position="542"/>
        <end position="564"/>
    </location>
</feature>
<feature type="region of interest" description="Disordered" evidence="1">
    <location>
        <begin position="1"/>
        <end position="21"/>
    </location>
</feature>
<comment type="caution">
    <text evidence="2">The sequence shown here is derived from an EMBL/GenBank/DDBJ whole genome shotgun (WGS) entry which is preliminary data.</text>
</comment>
<evidence type="ECO:0000313" key="3">
    <source>
        <dbReference type="Proteomes" id="UP001515480"/>
    </source>
</evidence>
<protein>
    <submittedName>
        <fullName evidence="2">Uncharacterized protein</fullName>
    </submittedName>
</protein>